<dbReference type="Proteomes" id="UP000238937">
    <property type="component" value="Unassembled WGS sequence"/>
</dbReference>
<name>A0A2T1G066_9CYAN</name>
<evidence type="ECO:0000313" key="1">
    <source>
        <dbReference type="EMBL" id="PSB50566.1"/>
    </source>
</evidence>
<accession>A0A2T1G066</accession>
<organism evidence="1 2">
    <name type="scientific">Chamaesiphon polymorphus CCALA 037</name>
    <dbReference type="NCBI Taxonomy" id="2107692"/>
    <lineage>
        <taxon>Bacteria</taxon>
        <taxon>Bacillati</taxon>
        <taxon>Cyanobacteriota</taxon>
        <taxon>Cyanophyceae</taxon>
        <taxon>Gomontiellales</taxon>
        <taxon>Chamaesiphonaceae</taxon>
        <taxon>Chamaesiphon</taxon>
    </lineage>
</organism>
<dbReference type="AlphaFoldDB" id="A0A2T1G066"/>
<sequence length="241" mass="26916">MIANLRKFYKFCSIVLVTALVIAIALSPHSLHDLFFTKKSALTGAIQLPQIPEIAAPTPELAWSETGATMLPLAAQIMALRNPQGVPLDAAQKGYLRPLFGDLVDRVTVVYQAQLLDRWSQGGKETHIGGVDSSAQTYCDRIYIRAPYRARDTDRLVLLAHELTHAQQCRQAGGIGKFGERYFIGYYRGGQTYQNNPLEKSARAMEERFTHQLCNTIGCPPRSGRYYVNYKGWGIKLPVNL</sequence>
<dbReference type="EMBL" id="PVWO01000392">
    <property type="protein sequence ID" value="PSB50566.1"/>
    <property type="molecule type" value="Genomic_DNA"/>
</dbReference>
<dbReference type="RefSeq" id="WP_106310218.1">
    <property type="nucleotide sequence ID" value="NZ_PVWO01000392.1"/>
</dbReference>
<reference evidence="1 2" key="1">
    <citation type="submission" date="2018-03" db="EMBL/GenBank/DDBJ databases">
        <title>The ancient ancestry and fast evolution of plastids.</title>
        <authorList>
            <person name="Moore K.R."/>
            <person name="Magnabosco C."/>
            <person name="Momper L."/>
            <person name="Gold D.A."/>
            <person name="Bosak T."/>
            <person name="Fournier G.P."/>
        </authorList>
    </citation>
    <scope>NUCLEOTIDE SEQUENCE [LARGE SCALE GENOMIC DNA]</scope>
    <source>
        <strain evidence="1 2">CCALA 037</strain>
    </source>
</reference>
<evidence type="ECO:0000313" key="2">
    <source>
        <dbReference type="Proteomes" id="UP000238937"/>
    </source>
</evidence>
<protein>
    <recommendedName>
        <fullName evidence="3">DUF4157 domain-containing protein</fullName>
    </recommendedName>
</protein>
<keyword evidence="2" id="KW-1185">Reference proteome</keyword>
<gene>
    <name evidence="1" type="ORF">C7B77_22605</name>
</gene>
<dbReference type="OrthoDB" id="464752at2"/>
<proteinExistence type="predicted"/>
<evidence type="ECO:0008006" key="3">
    <source>
        <dbReference type="Google" id="ProtNLM"/>
    </source>
</evidence>
<comment type="caution">
    <text evidence="1">The sequence shown here is derived from an EMBL/GenBank/DDBJ whole genome shotgun (WGS) entry which is preliminary data.</text>
</comment>